<evidence type="ECO:0000313" key="3">
    <source>
        <dbReference type="Proteomes" id="UP000823046"/>
    </source>
</evidence>
<organism evidence="2 3">
    <name type="scientific">Cardiosporidium cionae</name>
    <dbReference type="NCBI Taxonomy" id="476202"/>
    <lineage>
        <taxon>Eukaryota</taxon>
        <taxon>Sar</taxon>
        <taxon>Alveolata</taxon>
        <taxon>Apicomplexa</taxon>
        <taxon>Aconoidasida</taxon>
        <taxon>Nephromycida</taxon>
        <taxon>Cardiosporidium</taxon>
    </lineage>
</organism>
<keyword evidence="3" id="KW-1185">Reference proteome</keyword>
<feature type="region of interest" description="Disordered" evidence="1">
    <location>
        <begin position="634"/>
        <end position="666"/>
    </location>
</feature>
<sequence length="729" mass="81402">MEEFWGSQKLDGNISKSTKMLYISKFEVGKIRLIVNLRNRRQSNEMRDTEPHSDIMRAVLTVLNGTPHISDANLIFAKELQHDICGLPVEIFGELLGRFVGQGMNQIYRVLGAVDLLGNPLIVAQHWREGGERFFQEIFGRRRGNTASPSFLVCFPIIRGLGYFGVEFLSGFIDGLYRFSGSWYSCMEGIASNTNTYSIAPDLLSTASIVDQPKSFEVHTSEYTVTYSSLFEKRCNKAGGRNFSLNLGISVMNVGYKPIKAISLHLQQLNSTEQCDKIAAIVKGCALGSTSALGSLLFGIPSSFLLCGSIACSGLLNQIHAIPMIQSLRPKRVFNSRSIINSAYQYNVSWSKEYLDKIKNRVAKRIRLVIPLTSNPMQLPREFKFNGSLGCIPFQHHLFLKRDGEKARRFILIGDRVIAYTENTSIVWVCQKNAIVAIDLIEMNVVKTSGRTATTAESKLAYFLQIRYESKGRATSFHIPNKTSQNSFLAQAPDVGMNLSEKVFTEQPHDHSMDDNILLNNEETLTALENATHNAPSNKIHPQNDLLLDVNNELSGHDSVKRNENNSNDKTLISQKSAVVVTLQDSLGGLSEPSEDTYVRRNGPTGEGYKESDRTPVKYLSRIISSSVKTNEINAKSERDKQILDSEASGDESESSDRSSQDKLSVSEDMPYLSAYKHDANTSVPDSRPRPMAMLNYDVTQLVRVSNKKIGVQSFEILCGCIFDKILRY</sequence>
<accession>A0ABQ7J876</accession>
<dbReference type="Proteomes" id="UP000823046">
    <property type="component" value="Unassembled WGS sequence"/>
</dbReference>
<evidence type="ECO:0000313" key="2">
    <source>
        <dbReference type="EMBL" id="KAF8820186.1"/>
    </source>
</evidence>
<name>A0ABQ7J876_9APIC</name>
<evidence type="ECO:0000256" key="1">
    <source>
        <dbReference type="SAM" id="MobiDB-lite"/>
    </source>
</evidence>
<dbReference type="EMBL" id="JADAQX010000454">
    <property type="protein sequence ID" value="KAF8820186.1"/>
    <property type="molecule type" value="Genomic_DNA"/>
</dbReference>
<feature type="region of interest" description="Disordered" evidence="1">
    <location>
        <begin position="586"/>
        <end position="614"/>
    </location>
</feature>
<comment type="caution">
    <text evidence="2">The sequence shown here is derived from an EMBL/GenBank/DDBJ whole genome shotgun (WGS) entry which is preliminary data.</text>
</comment>
<gene>
    <name evidence="2" type="ORF">IE077_004528</name>
</gene>
<proteinExistence type="predicted"/>
<protein>
    <submittedName>
        <fullName evidence="2">Uncharacterized protein</fullName>
    </submittedName>
</protein>
<reference evidence="2 3" key="1">
    <citation type="journal article" date="2020" name="bioRxiv">
        <title>Metabolic contributions of an alphaproteobacterial endosymbiont in the apicomplexan Cardiosporidium cionae.</title>
        <authorList>
            <person name="Hunter E.S."/>
            <person name="Paight C.J."/>
            <person name="Lane C.E."/>
        </authorList>
    </citation>
    <scope>NUCLEOTIDE SEQUENCE [LARGE SCALE GENOMIC DNA]</scope>
    <source>
        <strain evidence="2">ESH_2018</strain>
    </source>
</reference>
<feature type="compositionally biased region" description="Basic and acidic residues" evidence="1">
    <location>
        <begin position="635"/>
        <end position="644"/>
    </location>
</feature>